<dbReference type="EMBL" id="LR797305">
    <property type="protein sequence ID" value="CAB4200796.1"/>
    <property type="molecule type" value="Genomic_DNA"/>
</dbReference>
<evidence type="ECO:0000313" key="5">
    <source>
        <dbReference type="EMBL" id="CAB4164815.1"/>
    </source>
</evidence>
<evidence type="ECO:0000313" key="4">
    <source>
        <dbReference type="EMBL" id="CAB4160413.1"/>
    </source>
</evidence>
<feature type="domain" description="DUF3846" evidence="1">
    <location>
        <begin position="5"/>
        <end position="102"/>
    </location>
</feature>
<dbReference type="EMBL" id="LR796961">
    <property type="protein sequence ID" value="CAB4178198.1"/>
    <property type="molecule type" value="Genomic_DNA"/>
</dbReference>
<evidence type="ECO:0000259" key="1">
    <source>
        <dbReference type="Pfam" id="PF12957"/>
    </source>
</evidence>
<evidence type="ECO:0000313" key="6">
    <source>
        <dbReference type="EMBL" id="CAB4172307.1"/>
    </source>
</evidence>
<dbReference type="EMBL" id="LR797395">
    <property type="protein sequence ID" value="CAB4212354.1"/>
    <property type="molecule type" value="Genomic_DNA"/>
</dbReference>
<organism evidence="12">
    <name type="scientific">uncultured Caudovirales phage</name>
    <dbReference type="NCBI Taxonomy" id="2100421"/>
    <lineage>
        <taxon>Viruses</taxon>
        <taxon>Duplodnaviria</taxon>
        <taxon>Heunggongvirae</taxon>
        <taxon>Uroviricota</taxon>
        <taxon>Caudoviricetes</taxon>
        <taxon>Peduoviridae</taxon>
        <taxon>Maltschvirus</taxon>
        <taxon>Maltschvirus maltsch</taxon>
    </lineage>
</organism>
<evidence type="ECO:0000313" key="10">
    <source>
        <dbReference type="EMBL" id="CAB4212354.1"/>
    </source>
</evidence>
<accession>A0A6J7X412</accession>
<protein>
    <recommendedName>
        <fullName evidence="1">DUF3846 domain-containing protein</fullName>
    </recommendedName>
</protein>
<dbReference type="InterPro" id="IPR024559">
    <property type="entry name" value="DUF3846"/>
</dbReference>
<evidence type="ECO:0000313" key="8">
    <source>
        <dbReference type="EMBL" id="CAB4191821.1"/>
    </source>
</evidence>
<dbReference type="EMBL" id="LR796644">
    <property type="protein sequence ID" value="CAB4156649.1"/>
    <property type="molecule type" value="Genomic_DNA"/>
</dbReference>
<reference evidence="12" key="1">
    <citation type="submission" date="2020-05" db="EMBL/GenBank/DDBJ databases">
        <authorList>
            <person name="Chiriac C."/>
            <person name="Salcher M."/>
            <person name="Ghai R."/>
            <person name="Kavagutti S V."/>
        </authorList>
    </citation>
    <scope>NUCLEOTIDE SEQUENCE</scope>
</reference>
<evidence type="ECO:0000313" key="13">
    <source>
        <dbReference type="EMBL" id="CAB5229065.1"/>
    </source>
</evidence>
<sequence>MTSAVLVRANGEVRHIDLPVTDAHIMVHHMVGGWFDVVRHPLRKDLHAYVHDEGLLLKQEANVAMSYLFGQLLVGDIVLSRSTASGDETDFAIDEETMELYKKCNTDEESKQRLNDFAGNVDTTWTVTTE</sequence>
<evidence type="ECO:0000313" key="12">
    <source>
        <dbReference type="EMBL" id="CAB5225252.1"/>
    </source>
</evidence>
<dbReference type="EMBL" id="LR796698">
    <property type="protein sequence ID" value="CAB4160413.1"/>
    <property type="molecule type" value="Genomic_DNA"/>
</dbReference>
<evidence type="ECO:0000313" key="11">
    <source>
        <dbReference type="EMBL" id="CAB4218016.1"/>
    </source>
</evidence>
<evidence type="ECO:0000313" key="9">
    <source>
        <dbReference type="EMBL" id="CAB4200796.1"/>
    </source>
</evidence>
<evidence type="ECO:0000313" key="3">
    <source>
        <dbReference type="EMBL" id="CAB4156649.1"/>
    </source>
</evidence>
<dbReference type="EMBL" id="LR797452">
    <property type="protein sequence ID" value="CAB4218016.1"/>
    <property type="molecule type" value="Genomic_DNA"/>
</dbReference>
<dbReference type="EMBL" id="LR796443">
    <property type="protein sequence ID" value="CAB4145123.1"/>
    <property type="molecule type" value="Genomic_DNA"/>
</dbReference>
<dbReference type="Pfam" id="PF12957">
    <property type="entry name" value="DUF3846"/>
    <property type="match status" value="1"/>
</dbReference>
<name>A0A6J7X412_9CAUD</name>
<dbReference type="EMBL" id="LR798395">
    <property type="protein sequence ID" value="CAB5229065.1"/>
    <property type="molecule type" value="Genomic_DNA"/>
</dbReference>
<evidence type="ECO:0000313" key="2">
    <source>
        <dbReference type="EMBL" id="CAB4145123.1"/>
    </source>
</evidence>
<dbReference type="EMBL" id="LR796878">
    <property type="protein sequence ID" value="CAB4172307.1"/>
    <property type="molecule type" value="Genomic_DNA"/>
</dbReference>
<dbReference type="EMBL" id="LR797177">
    <property type="protein sequence ID" value="CAB4191821.1"/>
    <property type="molecule type" value="Genomic_DNA"/>
</dbReference>
<evidence type="ECO:0000313" key="7">
    <source>
        <dbReference type="EMBL" id="CAB4178198.1"/>
    </source>
</evidence>
<dbReference type="EMBL" id="LR796762">
    <property type="protein sequence ID" value="CAB4164815.1"/>
    <property type="molecule type" value="Genomic_DNA"/>
</dbReference>
<proteinExistence type="predicted"/>
<dbReference type="EMBL" id="LR798341">
    <property type="protein sequence ID" value="CAB5225252.1"/>
    <property type="molecule type" value="Genomic_DNA"/>
</dbReference>
<gene>
    <name evidence="7" type="ORF">UFOVP1002_37</name>
    <name evidence="8" type="ORF">UFOVP1217_159</name>
    <name evidence="9" type="ORF">UFOVP1343_143</name>
    <name evidence="10" type="ORF">UFOVP1438_4</name>
    <name evidence="13" type="ORF">UFOVP1541_179</name>
    <name evidence="11" type="ORF">UFOVP1592_188</name>
    <name evidence="2" type="ORF">UFOVP465_49</name>
    <name evidence="3" type="ORF">UFOVP666_95</name>
    <name evidence="4" type="ORF">UFOVP727_172</name>
    <name evidence="12" type="ORF">UFOVP741_175</name>
    <name evidence="5" type="ORF">UFOVP819_123</name>
    <name evidence="6" type="ORF">UFOVP926_150</name>
</gene>